<evidence type="ECO:0000256" key="2">
    <source>
        <dbReference type="SAM" id="Phobius"/>
    </source>
</evidence>
<feature type="region of interest" description="Disordered" evidence="1">
    <location>
        <begin position="38"/>
        <end position="89"/>
    </location>
</feature>
<dbReference type="EMBL" id="JBGMEK010000098">
    <property type="protein sequence ID" value="MFA0813474.1"/>
    <property type="molecule type" value="Genomic_DNA"/>
</dbReference>
<dbReference type="RefSeq" id="WP_371841287.1">
    <property type="nucleotide sequence ID" value="NZ_JBGMEK010000098.1"/>
</dbReference>
<accession>A0ABV4P645</accession>
<keyword evidence="2" id="KW-0472">Membrane</keyword>
<feature type="transmembrane region" description="Helical" evidence="2">
    <location>
        <begin position="9"/>
        <end position="28"/>
    </location>
</feature>
<keyword evidence="2" id="KW-0812">Transmembrane</keyword>
<dbReference type="InterPro" id="IPR021382">
    <property type="entry name" value="DUF3014"/>
</dbReference>
<feature type="compositionally biased region" description="Low complexity" evidence="1">
    <location>
        <begin position="43"/>
        <end position="63"/>
    </location>
</feature>
<proteinExistence type="predicted"/>
<comment type="caution">
    <text evidence="3">The sequence shown here is derived from an EMBL/GenBank/DDBJ whole genome shotgun (WGS) entry which is preliminary data.</text>
</comment>
<dbReference type="Pfam" id="PF11219">
    <property type="entry name" value="DUF3014"/>
    <property type="match status" value="1"/>
</dbReference>
<reference evidence="3 4" key="1">
    <citation type="submission" date="2024-08" db="EMBL/GenBank/DDBJ databases">
        <authorList>
            <person name="Ishaq N."/>
        </authorList>
    </citation>
    <scope>NUCLEOTIDE SEQUENCE [LARGE SCALE GENOMIC DNA]</scope>
    <source>
        <strain evidence="3 4">DSM 18651</strain>
    </source>
</reference>
<name>A0ABV4P645_9GAMM</name>
<dbReference type="Proteomes" id="UP001569428">
    <property type="component" value="Unassembled WGS sequence"/>
</dbReference>
<protein>
    <submittedName>
        <fullName evidence="3">DUF3014 domain-containing protein</fullName>
    </submittedName>
</protein>
<gene>
    <name evidence="3" type="ORF">ACCI49_21505</name>
</gene>
<evidence type="ECO:0000313" key="3">
    <source>
        <dbReference type="EMBL" id="MFA0813474.1"/>
    </source>
</evidence>
<sequence length="286" mass="32120">MSEHQSRQGWIIGIIVVIIVAAAAYWLWTGEEKKHEIPTTNVIEEPQTTPEPETITQPAVEAPVPEPQEPAPTEEPGREPPPPLNESDKTAYDDLMTLAPDNALSRWLVPDEVIRKWVAAANAGSRGDLIHKHRPLKTIRGPIVVTGSSMEGYQLSPDNYRRYDQPVRLFALMNTDTAVGLYQYWYPRLSQAWGELGIRNKTFHQVVLEAIDQALAAPEVEGPIPLVRPSVYYKFADPKLEKLPGIQKLMIRMGPDNATRVKEKLKELKEKLEAMPVQQPQSGQAQ</sequence>
<organism evidence="3 4">
    <name type="scientific">Microbulbifer epialgicus</name>
    <dbReference type="NCBI Taxonomy" id="393907"/>
    <lineage>
        <taxon>Bacteria</taxon>
        <taxon>Pseudomonadati</taxon>
        <taxon>Pseudomonadota</taxon>
        <taxon>Gammaproteobacteria</taxon>
        <taxon>Cellvibrionales</taxon>
        <taxon>Microbulbiferaceae</taxon>
        <taxon>Microbulbifer</taxon>
    </lineage>
</organism>
<keyword evidence="4" id="KW-1185">Reference proteome</keyword>
<evidence type="ECO:0000256" key="1">
    <source>
        <dbReference type="SAM" id="MobiDB-lite"/>
    </source>
</evidence>
<keyword evidence="2" id="KW-1133">Transmembrane helix</keyword>
<evidence type="ECO:0000313" key="4">
    <source>
        <dbReference type="Proteomes" id="UP001569428"/>
    </source>
</evidence>